<dbReference type="GO" id="GO:0016410">
    <property type="term" value="F:N-acyltransferase activity"/>
    <property type="evidence" value="ECO:0007669"/>
    <property type="project" value="TreeGrafter"/>
</dbReference>
<comment type="caution">
    <text evidence="3">The sequence shown here is derived from an EMBL/GenBank/DDBJ whole genome shotgun (WGS) entry which is preliminary data.</text>
</comment>
<dbReference type="Proteomes" id="UP000029964">
    <property type="component" value="Unassembled WGS sequence"/>
</dbReference>
<comment type="similarity">
    <text evidence="1">Belongs to the lysine N-acyltransferase MbtK family.</text>
</comment>
<dbReference type="PANTHER" id="PTHR31438:SF1">
    <property type="entry name" value="LYSINE N-ACYLTRANSFERASE C17G9.06C-RELATED"/>
    <property type="match status" value="1"/>
</dbReference>
<evidence type="ECO:0000256" key="1">
    <source>
        <dbReference type="ARBA" id="ARBA00009893"/>
    </source>
</evidence>
<sequence length="531" mass="59839">MMPQTLYLPDGQTFTVTPVFGGVGFRSHELNTHNHPFPVGWTIVLHTEDVVEGTRSADEAPTHHDEDEDEDALPPALRPRKGVHSFTKPTMQNDALFISSIASPSANEFKPPTSPTRQMAMMLWITLYWYFHQPEPSLHLNTEATKLTPEHARPKGEWKIKVKREGILRSRNLIPKLERMGLIASANTAVGTSVDDDGAAWSDMFSSRSMFWQLPGRLFLFTLKPTRAISSFPGSPVTSRPGSPTRSDSPHCRQTSSQSPHPPHQRMDSDLPGAPVPMTTGAHSPGVPVGPFYSSSHLPTYYPPPPMQYTFTDGIRHPLRPKPARMGETFYTRFVPSVGQYLSFRVASASSKPVPHLGPVGPRTPDNTHLCTLSDNALLQLWMSSPRVKEFWGDYSPDFLNNSLRSTHSFPAIGLWDGVPFGYFEIYWVKEDILGRNLGGDAGDWDRGLHVLVGEEWARGRVAIWLGALAHWCFTVDYRTMNICLEPRIDNARFMSRLLECGFSRERQISFPHKQSWFTRLRRECWRGPAL</sequence>
<dbReference type="Pfam" id="PF13523">
    <property type="entry name" value="Acetyltransf_8"/>
    <property type="match status" value="1"/>
</dbReference>
<evidence type="ECO:0000256" key="2">
    <source>
        <dbReference type="SAM" id="MobiDB-lite"/>
    </source>
</evidence>
<feature type="compositionally biased region" description="Polar residues" evidence="2">
    <location>
        <begin position="231"/>
        <end position="259"/>
    </location>
</feature>
<organism evidence="3 4">
    <name type="scientific">Hapsidospora chrysogenum (strain ATCC 11550 / CBS 779.69 / DSM 880 / IAM 14645 / JCM 23072 / IMI 49137)</name>
    <name type="common">Acremonium chrysogenum</name>
    <dbReference type="NCBI Taxonomy" id="857340"/>
    <lineage>
        <taxon>Eukaryota</taxon>
        <taxon>Fungi</taxon>
        <taxon>Dikarya</taxon>
        <taxon>Ascomycota</taxon>
        <taxon>Pezizomycotina</taxon>
        <taxon>Sordariomycetes</taxon>
        <taxon>Hypocreomycetidae</taxon>
        <taxon>Hypocreales</taxon>
        <taxon>Bionectriaceae</taxon>
        <taxon>Hapsidospora</taxon>
    </lineage>
</organism>
<accession>A0A086T0B3</accession>
<keyword evidence="3" id="KW-0012">Acyltransferase</keyword>
<keyword evidence="3" id="KW-0808">Transferase</keyword>
<dbReference type="SUPFAM" id="SSF55729">
    <property type="entry name" value="Acyl-CoA N-acyltransferases (Nat)"/>
    <property type="match status" value="1"/>
</dbReference>
<feature type="compositionally biased region" description="Basic and acidic residues" evidence="2">
    <location>
        <begin position="55"/>
        <end position="65"/>
    </location>
</feature>
<keyword evidence="4" id="KW-1185">Reference proteome</keyword>
<dbReference type="AlphaFoldDB" id="A0A086T0B3"/>
<dbReference type="Gene3D" id="3.40.630.30">
    <property type="match status" value="1"/>
</dbReference>
<proteinExistence type="inferred from homology"/>
<name>A0A086T0B3_HAPC1</name>
<evidence type="ECO:0000313" key="4">
    <source>
        <dbReference type="Proteomes" id="UP000029964"/>
    </source>
</evidence>
<evidence type="ECO:0000313" key="3">
    <source>
        <dbReference type="EMBL" id="KFH42795.1"/>
    </source>
</evidence>
<gene>
    <name evidence="3" type="ORF">ACRE_064770</name>
</gene>
<dbReference type="HOGENOM" id="CLU_027095_1_0_1"/>
<dbReference type="PANTHER" id="PTHR31438">
    <property type="entry name" value="LYSINE N-ACYLTRANSFERASE C17G9.06C-RELATED"/>
    <property type="match status" value="1"/>
</dbReference>
<protein>
    <submittedName>
        <fullName evidence="3">Putative lysine N-acyltransferase-like protein</fullName>
    </submittedName>
</protein>
<dbReference type="EMBL" id="JPKY01000085">
    <property type="protein sequence ID" value="KFH42795.1"/>
    <property type="molecule type" value="Genomic_DNA"/>
</dbReference>
<dbReference type="OrthoDB" id="448427at2759"/>
<feature type="region of interest" description="Disordered" evidence="2">
    <location>
        <begin position="54"/>
        <end position="85"/>
    </location>
</feature>
<dbReference type="STRING" id="857340.A0A086T0B3"/>
<feature type="region of interest" description="Disordered" evidence="2">
    <location>
        <begin position="231"/>
        <end position="283"/>
    </location>
</feature>
<reference evidence="4" key="1">
    <citation type="journal article" date="2014" name="Genome Announc.">
        <title>Genome sequence and annotation of Acremonium chrysogenum, producer of the beta-lactam antibiotic cephalosporin C.</title>
        <authorList>
            <person name="Terfehr D."/>
            <person name="Dahlmann T.A."/>
            <person name="Specht T."/>
            <person name="Zadra I."/>
            <person name="Kuernsteiner H."/>
            <person name="Kueck U."/>
        </authorList>
    </citation>
    <scope>NUCLEOTIDE SEQUENCE [LARGE SCALE GENOMIC DNA]</scope>
    <source>
        <strain evidence="4">ATCC 11550 / CBS 779.69 / DSM 880 / IAM 14645 / JCM 23072 / IMI 49137</strain>
    </source>
</reference>
<dbReference type="InterPro" id="IPR016181">
    <property type="entry name" value="Acyl_CoA_acyltransferase"/>
</dbReference>